<keyword evidence="3" id="KW-1185">Reference proteome</keyword>
<keyword evidence="1" id="KW-1133">Transmembrane helix</keyword>
<organism evidence="2 3">
    <name type="scientific">Corynebacterium incognita</name>
    <dbReference type="NCBI Taxonomy" id="2754725"/>
    <lineage>
        <taxon>Bacteria</taxon>
        <taxon>Bacillati</taxon>
        <taxon>Actinomycetota</taxon>
        <taxon>Actinomycetes</taxon>
        <taxon>Mycobacteriales</taxon>
        <taxon>Corynebacteriaceae</taxon>
        <taxon>Corynebacterium</taxon>
    </lineage>
</organism>
<accession>A0A7G7CPQ4</accession>
<feature type="transmembrane region" description="Helical" evidence="1">
    <location>
        <begin position="21"/>
        <end position="45"/>
    </location>
</feature>
<dbReference type="RefSeq" id="WP_185175944.1">
    <property type="nucleotide sequence ID" value="NZ_CP059404.1"/>
</dbReference>
<feature type="transmembrane region" description="Helical" evidence="1">
    <location>
        <begin position="80"/>
        <end position="97"/>
    </location>
</feature>
<evidence type="ECO:0000313" key="3">
    <source>
        <dbReference type="Proteomes" id="UP000515743"/>
    </source>
</evidence>
<dbReference type="KEGG" id="cik:H0194_00385"/>
<proteinExistence type="predicted"/>
<reference evidence="2 3" key="1">
    <citation type="submission" date="2020-07" db="EMBL/GenBank/DDBJ databases">
        <title>Complete genome and description of Corynebacterium incognita strain Marseille-Q3630 sp. nov.</title>
        <authorList>
            <person name="Boxberger M."/>
        </authorList>
    </citation>
    <scope>NUCLEOTIDE SEQUENCE [LARGE SCALE GENOMIC DNA]</scope>
    <source>
        <strain evidence="2 3">Marseille-Q3630</strain>
    </source>
</reference>
<gene>
    <name evidence="2" type="ORF">H0194_00385</name>
</gene>
<dbReference type="Proteomes" id="UP000515743">
    <property type="component" value="Chromosome"/>
</dbReference>
<protein>
    <submittedName>
        <fullName evidence="2">Uncharacterized protein</fullName>
    </submittedName>
</protein>
<feature type="transmembrane region" description="Helical" evidence="1">
    <location>
        <begin position="109"/>
        <end position="125"/>
    </location>
</feature>
<evidence type="ECO:0000256" key="1">
    <source>
        <dbReference type="SAM" id="Phobius"/>
    </source>
</evidence>
<feature type="transmembrane region" description="Helical" evidence="1">
    <location>
        <begin position="57"/>
        <end position="73"/>
    </location>
</feature>
<keyword evidence="1" id="KW-0472">Membrane</keyword>
<keyword evidence="1" id="KW-0812">Transmembrane</keyword>
<name>A0A7G7CPQ4_9CORY</name>
<evidence type="ECO:0000313" key="2">
    <source>
        <dbReference type="EMBL" id="QNE89570.1"/>
    </source>
</evidence>
<dbReference type="AlphaFoldDB" id="A0A7G7CPQ4"/>
<sequence>MPQQKSSKRNHAAPVPAALRLGGAFLALAVVLALFLIMDTISLGWGTPFAFTVRRNFLLVAAMLVGGFAMTAAGEKGAMTQIGVLATAVVLIIVSRLVPNSQVFVTEQFWVIGWIVVAVLCALLLRRSVTPRS</sequence>
<dbReference type="EMBL" id="CP059404">
    <property type="protein sequence ID" value="QNE89570.1"/>
    <property type="molecule type" value="Genomic_DNA"/>
</dbReference>